<protein>
    <submittedName>
        <fullName evidence="2">Uncharacterized protein</fullName>
    </submittedName>
</protein>
<dbReference type="AlphaFoldDB" id="A0A067LXP8"/>
<organism evidence="2 3">
    <name type="scientific">Botryobasidium botryosum (strain FD-172 SS1)</name>
    <dbReference type="NCBI Taxonomy" id="930990"/>
    <lineage>
        <taxon>Eukaryota</taxon>
        <taxon>Fungi</taxon>
        <taxon>Dikarya</taxon>
        <taxon>Basidiomycota</taxon>
        <taxon>Agaricomycotina</taxon>
        <taxon>Agaricomycetes</taxon>
        <taxon>Cantharellales</taxon>
        <taxon>Botryobasidiaceae</taxon>
        <taxon>Botryobasidium</taxon>
    </lineage>
</organism>
<evidence type="ECO:0000313" key="3">
    <source>
        <dbReference type="Proteomes" id="UP000027195"/>
    </source>
</evidence>
<sequence length="110" mass="12926">MEESSDIPTTNHTQQVCIKDVRGRQKRRTNARKTYFIATVRPLIILKKRTQDRVSMLKNTFCPPCADKNSSALFGTSVLQAFSWHFRERFALDFRYLEYPYPVHDSRVVV</sequence>
<dbReference type="EMBL" id="KL198114">
    <property type="protein sequence ID" value="KDQ07125.1"/>
    <property type="molecule type" value="Genomic_DNA"/>
</dbReference>
<dbReference type="HOGENOM" id="CLU_2170671_0_0_1"/>
<proteinExistence type="predicted"/>
<dbReference type="InParanoid" id="A0A067LXP8"/>
<dbReference type="Proteomes" id="UP000027195">
    <property type="component" value="Unassembled WGS sequence"/>
</dbReference>
<keyword evidence="3" id="KW-1185">Reference proteome</keyword>
<gene>
    <name evidence="2" type="ORF">BOTBODRAFT_616513</name>
</gene>
<evidence type="ECO:0000313" key="2">
    <source>
        <dbReference type="EMBL" id="KDQ07125.1"/>
    </source>
</evidence>
<feature type="compositionally biased region" description="Polar residues" evidence="1">
    <location>
        <begin position="1"/>
        <end position="16"/>
    </location>
</feature>
<feature type="region of interest" description="Disordered" evidence="1">
    <location>
        <begin position="1"/>
        <end position="24"/>
    </location>
</feature>
<evidence type="ECO:0000256" key="1">
    <source>
        <dbReference type="SAM" id="MobiDB-lite"/>
    </source>
</evidence>
<name>A0A067LXP8_BOTB1</name>
<accession>A0A067LXP8</accession>
<reference evidence="3" key="1">
    <citation type="journal article" date="2014" name="Proc. Natl. Acad. Sci. U.S.A.">
        <title>Extensive sampling of basidiomycete genomes demonstrates inadequacy of the white-rot/brown-rot paradigm for wood decay fungi.</title>
        <authorList>
            <person name="Riley R."/>
            <person name="Salamov A.A."/>
            <person name="Brown D.W."/>
            <person name="Nagy L.G."/>
            <person name="Floudas D."/>
            <person name="Held B.W."/>
            <person name="Levasseur A."/>
            <person name="Lombard V."/>
            <person name="Morin E."/>
            <person name="Otillar R."/>
            <person name="Lindquist E.A."/>
            <person name="Sun H."/>
            <person name="LaButti K.M."/>
            <person name="Schmutz J."/>
            <person name="Jabbour D."/>
            <person name="Luo H."/>
            <person name="Baker S.E."/>
            <person name="Pisabarro A.G."/>
            <person name="Walton J.D."/>
            <person name="Blanchette R.A."/>
            <person name="Henrissat B."/>
            <person name="Martin F."/>
            <person name="Cullen D."/>
            <person name="Hibbett D.S."/>
            <person name="Grigoriev I.V."/>
        </authorList>
    </citation>
    <scope>NUCLEOTIDE SEQUENCE [LARGE SCALE GENOMIC DNA]</scope>
    <source>
        <strain evidence="3">FD-172 SS1</strain>
    </source>
</reference>